<dbReference type="InterPro" id="IPR011324">
    <property type="entry name" value="Cytotoxic_necrot_fac-like_cat"/>
</dbReference>
<reference evidence="9 10" key="1">
    <citation type="journal article" date="2020" name="Front. Microbiol.">
        <title>Genetic Organization of the aprX-lipA2 Operon Affects the Proteolytic Potential of Pseudomonas Species in Milk.</title>
        <authorList>
            <person name="Maier C."/>
            <person name="Huptas C."/>
            <person name="von Neubeck M."/>
            <person name="Scherer S."/>
            <person name="Wenning M."/>
            <person name="Lucking G."/>
        </authorList>
    </citation>
    <scope>NUCLEOTIDE SEQUENCE [LARGE SCALE GENOMIC DNA]</scope>
    <source>
        <strain evidence="9 10">WS 5094</strain>
    </source>
</reference>
<comment type="caution">
    <text evidence="9">The sequence shown here is derived from an EMBL/GenBank/DDBJ whole genome shotgun (WGS) entry which is preliminary data.</text>
</comment>
<dbReference type="GO" id="GO:0005507">
    <property type="term" value="F:copper ion binding"/>
    <property type="evidence" value="ECO:0007669"/>
    <property type="project" value="TreeGrafter"/>
</dbReference>
<comment type="catalytic activity">
    <reaction evidence="6">
        <text>adenosine + H2O + H(+) = inosine + NH4(+)</text>
        <dbReference type="Rhea" id="RHEA:24408"/>
        <dbReference type="ChEBI" id="CHEBI:15377"/>
        <dbReference type="ChEBI" id="CHEBI:15378"/>
        <dbReference type="ChEBI" id="CHEBI:16335"/>
        <dbReference type="ChEBI" id="CHEBI:17596"/>
        <dbReference type="ChEBI" id="CHEBI:28938"/>
        <dbReference type="EC" id="3.5.4.4"/>
    </reaction>
    <physiologicalReaction direction="left-to-right" evidence="6">
        <dbReference type="Rhea" id="RHEA:24409"/>
    </physiologicalReaction>
</comment>
<evidence type="ECO:0000256" key="8">
    <source>
        <dbReference type="ARBA" id="ARBA00049893"/>
    </source>
</evidence>
<dbReference type="PANTHER" id="PTHR30616">
    <property type="entry name" value="UNCHARACTERIZED PROTEIN YFIH"/>
    <property type="match status" value="1"/>
</dbReference>
<evidence type="ECO:0000256" key="1">
    <source>
        <dbReference type="ARBA" id="ARBA00000553"/>
    </source>
</evidence>
<keyword evidence="5" id="KW-0862">Zinc</keyword>
<dbReference type="EMBL" id="JAAQYX010000009">
    <property type="protein sequence ID" value="NNB49334.1"/>
    <property type="molecule type" value="Genomic_DNA"/>
</dbReference>
<dbReference type="CDD" id="cd16833">
    <property type="entry name" value="YfiH"/>
    <property type="match status" value="1"/>
</dbReference>
<evidence type="ECO:0000256" key="2">
    <source>
        <dbReference type="ARBA" id="ARBA00007353"/>
    </source>
</evidence>
<comment type="catalytic activity">
    <reaction evidence="8">
        <text>S-methyl-5'-thioadenosine + phosphate = 5-(methylsulfanyl)-alpha-D-ribose 1-phosphate + adenine</text>
        <dbReference type="Rhea" id="RHEA:11852"/>
        <dbReference type="ChEBI" id="CHEBI:16708"/>
        <dbReference type="ChEBI" id="CHEBI:17509"/>
        <dbReference type="ChEBI" id="CHEBI:43474"/>
        <dbReference type="ChEBI" id="CHEBI:58533"/>
        <dbReference type="EC" id="2.4.2.28"/>
    </reaction>
    <physiologicalReaction direction="left-to-right" evidence="8">
        <dbReference type="Rhea" id="RHEA:11853"/>
    </physiologicalReaction>
</comment>
<accession>A0A9Q5AZC2</accession>
<dbReference type="Gene3D" id="3.60.140.10">
    <property type="entry name" value="CNF1/YfiH-like putative cysteine hydrolases"/>
    <property type="match status" value="1"/>
</dbReference>
<organism evidence="9 10">
    <name type="scientific">Pseudomonas fragi</name>
    <dbReference type="NCBI Taxonomy" id="296"/>
    <lineage>
        <taxon>Bacteria</taxon>
        <taxon>Pseudomonadati</taxon>
        <taxon>Pseudomonadota</taxon>
        <taxon>Gammaproteobacteria</taxon>
        <taxon>Pseudomonadales</taxon>
        <taxon>Pseudomonadaceae</taxon>
        <taxon>Pseudomonas</taxon>
    </lineage>
</organism>
<evidence type="ECO:0000313" key="10">
    <source>
        <dbReference type="Proteomes" id="UP000564604"/>
    </source>
</evidence>
<evidence type="ECO:0000256" key="6">
    <source>
        <dbReference type="ARBA" id="ARBA00047989"/>
    </source>
</evidence>
<dbReference type="AlphaFoldDB" id="A0A9Q5AZC2"/>
<evidence type="ECO:0000313" key="9">
    <source>
        <dbReference type="EMBL" id="NNB49334.1"/>
    </source>
</evidence>
<evidence type="ECO:0000256" key="3">
    <source>
        <dbReference type="ARBA" id="ARBA00022679"/>
    </source>
</evidence>
<keyword evidence="4" id="KW-0479">Metal-binding</keyword>
<protein>
    <submittedName>
        <fullName evidence="9">Polyphenol oxidase family protein</fullName>
    </submittedName>
</protein>
<dbReference type="SUPFAM" id="SSF64438">
    <property type="entry name" value="CNF1/YfiH-like putative cysteine hydrolases"/>
    <property type="match status" value="1"/>
</dbReference>
<evidence type="ECO:0000256" key="7">
    <source>
        <dbReference type="ARBA" id="ARBA00048968"/>
    </source>
</evidence>
<proteinExistence type="inferred from homology"/>
<dbReference type="PANTHER" id="PTHR30616:SF3">
    <property type="entry name" value="PURINE NUCLEOSIDE PHOSPHORYLASE"/>
    <property type="match status" value="1"/>
</dbReference>
<dbReference type="Proteomes" id="UP000564604">
    <property type="component" value="Unassembled WGS sequence"/>
</dbReference>
<dbReference type="RefSeq" id="WP_095039996.1">
    <property type="nucleotide sequence ID" value="NZ_JAAEBQ010000006.1"/>
</dbReference>
<comment type="similarity">
    <text evidence="2">Belongs to the purine nucleoside phosphorylase YfiH/LACC1 family.</text>
</comment>
<gene>
    <name evidence="9" type="ORF">HBN89_08625</name>
</gene>
<evidence type="ECO:0000256" key="5">
    <source>
        <dbReference type="ARBA" id="ARBA00022833"/>
    </source>
</evidence>
<dbReference type="InterPro" id="IPR003730">
    <property type="entry name" value="Cu_polyphenol_OxRdtase"/>
</dbReference>
<sequence>MFYFTDGLGALPGVMHAFGDVSNSGKPTNLFYCAQKHGAQVVEVGDKEAPGIIAADAVFTRTTRPIGVVTADCLPILIGSEKDQFVAAIHGGWQGLAAGVIENSFLAFHRAGVRLDHLRVAIGPSIQPCCYEVGKQLVDEIERTHGHLWRGRQAPWSTLRRPSERDVGFSRAPASHNQAWFDLALYCHYLLEAAGLNCEQIQAADICTYCASHHWGSYRRRTHRVEEKTFQYSWIGLQDC</sequence>
<keyword evidence="3" id="KW-0808">Transferase</keyword>
<dbReference type="InterPro" id="IPR038371">
    <property type="entry name" value="Cu_polyphenol_OxRdtase_sf"/>
</dbReference>
<dbReference type="Pfam" id="PF02578">
    <property type="entry name" value="Cu-oxidase_4"/>
    <property type="match status" value="1"/>
</dbReference>
<comment type="catalytic activity">
    <reaction evidence="7">
        <text>adenosine + phosphate = alpha-D-ribose 1-phosphate + adenine</text>
        <dbReference type="Rhea" id="RHEA:27642"/>
        <dbReference type="ChEBI" id="CHEBI:16335"/>
        <dbReference type="ChEBI" id="CHEBI:16708"/>
        <dbReference type="ChEBI" id="CHEBI:43474"/>
        <dbReference type="ChEBI" id="CHEBI:57720"/>
        <dbReference type="EC" id="2.4.2.1"/>
    </reaction>
    <physiologicalReaction direction="left-to-right" evidence="7">
        <dbReference type="Rhea" id="RHEA:27643"/>
    </physiologicalReaction>
</comment>
<comment type="catalytic activity">
    <reaction evidence="1">
        <text>inosine + phosphate = alpha-D-ribose 1-phosphate + hypoxanthine</text>
        <dbReference type="Rhea" id="RHEA:27646"/>
        <dbReference type="ChEBI" id="CHEBI:17368"/>
        <dbReference type="ChEBI" id="CHEBI:17596"/>
        <dbReference type="ChEBI" id="CHEBI:43474"/>
        <dbReference type="ChEBI" id="CHEBI:57720"/>
        <dbReference type="EC" id="2.4.2.1"/>
    </reaction>
    <physiologicalReaction direction="left-to-right" evidence="1">
        <dbReference type="Rhea" id="RHEA:27647"/>
    </physiologicalReaction>
</comment>
<dbReference type="GO" id="GO:0017061">
    <property type="term" value="F:S-methyl-5-thioadenosine phosphorylase activity"/>
    <property type="evidence" value="ECO:0007669"/>
    <property type="project" value="UniProtKB-EC"/>
</dbReference>
<evidence type="ECO:0000256" key="4">
    <source>
        <dbReference type="ARBA" id="ARBA00022723"/>
    </source>
</evidence>
<name>A0A9Q5AZC2_PSEFR</name>